<sequence>MSEYSNWGGDTHVESWCDPRTATDGWGETQTNEGWGVLQIDEIETFDSWIENNEQNWNETITQEKDSEILERTELLATQSSRKSVERAFISNDQQRPKLQNDFRNQYKKPKSHDNYRSQESYKMETQETRPKVFNANYENIKANLQIVTPESQLSDKKLLPSTLPPIVEEWEYSNTRWEDDVNSSFDDTVVKPITVQLSQMQISPQTSDPPKNDSQVNDISNVENVEKRKEVGKNLYTQCIDLVAKRIKALNKRLAKIEKSEEFLQEDPKNRSKLNNDQLQSIEKKEQVIGAIKELEEIYKKIVNIDDEGKKNKKG</sequence>
<gene>
    <name evidence="3" type="ORF">GMARGA_LOCUS13723</name>
</gene>
<evidence type="ECO:0000256" key="1">
    <source>
        <dbReference type="SAM" id="Coils"/>
    </source>
</evidence>
<dbReference type="EMBL" id="CAJVQB010008817">
    <property type="protein sequence ID" value="CAG8723494.1"/>
    <property type="molecule type" value="Genomic_DNA"/>
</dbReference>
<evidence type="ECO:0000313" key="3">
    <source>
        <dbReference type="EMBL" id="CAG8723494.1"/>
    </source>
</evidence>
<comment type="caution">
    <text evidence="3">The sequence shown here is derived from an EMBL/GenBank/DDBJ whole genome shotgun (WGS) entry which is preliminary data.</text>
</comment>
<keyword evidence="4" id="KW-1185">Reference proteome</keyword>
<accession>A0ABN7V3Z5</accession>
<proteinExistence type="predicted"/>
<evidence type="ECO:0000313" key="4">
    <source>
        <dbReference type="Proteomes" id="UP000789901"/>
    </source>
</evidence>
<organism evidence="3 4">
    <name type="scientific">Gigaspora margarita</name>
    <dbReference type="NCBI Taxonomy" id="4874"/>
    <lineage>
        <taxon>Eukaryota</taxon>
        <taxon>Fungi</taxon>
        <taxon>Fungi incertae sedis</taxon>
        <taxon>Mucoromycota</taxon>
        <taxon>Glomeromycotina</taxon>
        <taxon>Glomeromycetes</taxon>
        <taxon>Diversisporales</taxon>
        <taxon>Gigasporaceae</taxon>
        <taxon>Gigaspora</taxon>
    </lineage>
</organism>
<feature type="coiled-coil region" evidence="1">
    <location>
        <begin position="241"/>
        <end position="268"/>
    </location>
</feature>
<evidence type="ECO:0000256" key="2">
    <source>
        <dbReference type="SAM" id="MobiDB-lite"/>
    </source>
</evidence>
<keyword evidence="1" id="KW-0175">Coiled coil</keyword>
<name>A0ABN7V3Z5_GIGMA</name>
<feature type="region of interest" description="Disordered" evidence="2">
    <location>
        <begin position="88"/>
        <end position="127"/>
    </location>
</feature>
<reference evidence="3 4" key="1">
    <citation type="submission" date="2021-06" db="EMBL/GenBank/DDBJ databases">
        <authorList>
            <person name="Kallberg Y."/>
            <person name="Tangrot J."/>
            <person name="Rosling A."/>
        </authorList>
    </citation>
    <scope>NUCLEOTIDE SEQUENCE [LARGE SCALE GENOMIC DNA]</scope>
    <source>
        <strain evidence="3 4">120-4 pot B 10/14</strain>
    </source>
</reference>
<feature type="compositionally biased region" description="Basic and acidic residues" evidence="2">
    <location>
        <begin position="112"/>
        <end position="127"/>
    </location>
</feature>
<dbReference type="Proteomes" id="UP000789901">
    <property type="component" value="Unassembled WGS sequence"/>
</dbReference>
<protein>
    <submittedName>
        <fullName evidence="3">41518_t:CDS:1</fullName>
    </submittedName>
</protein>
<feature type="region of interest" description="Disordered" evidence="2">
    <location>
        <begin position="1"/>
        <end position="34"/>
    </location>
</feature>